<accession>A0A1S8ARW4</accession>
<dbReference type="STRING" id="301967.A6E15_17770"/>
<dbReference type="RefSeq" id="WP_076148571.1">
    <property type="nucleotide sequence ID" value="NZ_LWLN01000002.1"/>
</dbReference>
<feature type="region of interest" description="Disordered" evidence="1">
    <location>
        <begin position="1"/>
        <end position="39"/>
    </location>
</feature>
<keyword evidence="3" id="KW-1185">Reference proteome</keyword>
<comment type="caution">
    <text evidence="2">The sequence shown here is derived from an EMBL/GenBank/DDBJ whole genome shotgun (WGS) entry which is preliminary data.</text>
</comment>
<dbReference type="Proteomes" id="UP000189370">
    <property type="component" value="Unassembled WGS sequence"/>
</dbReference>
<organism evidence="2 3">
    <name type="scientific">Natrinema saccharevitans</name>
    <dbReference type="NCBI Taxonomy" id="301967"/>
    <lineage>
        <taxon>Archaea</taxon>
        <taxon>Methanobacteriati</taxon>
        <taxon>Methanobacteriota</taxon>
        <taxon>Stenosarchaea group</taxon>
        <taxon>Halobacteria</taxon>
        <taxon>Halobacteriales</taxon>
        <taxon>Natrialbaceae</taxon>
        <taxon>Natrinema</taxon>
    </lineage>
</organism>
<reference evidence="3" key="1">
    <citation type="submission" date="2016-04" db="EMBL/GenBank/DDBJ databases">
        <authorList>
            <person name="Chen S.-C."/>
            <person name="Lai M.-C."/>
        </authorList>
    </citation>
    <scope>NUCLEOTIDE SEQUENCE [LARGE SCALE GENOMIC DNA]</scope>
    <source>
        <strain evidence="3">AB14</strain>
    </source>
</reference>
<proteinExistence type="predicted"/>
<protein>
    <submittedName>
        <fullName evidence="2">Uncharacterized protein</fullName>
    </submittedName>
</protein>
<evidence type="ECO:0000313" key="2">
    <source>
        <dbReference type="EMBL" id="OLZ39254.1"/>
    </source>
</evidence>
<dbReference type="EMBL" id="LWLN01000002">
    <property type="protein sequence ID" value="OLZ39254.1"/>
    <property type="molecule type" value="Genomic_DNA"/>
</dbReference>
<evidence type="ECO:0000256" key="1">
    <source>
        <dbReference type="SAM" id="MobiDB-lite"/>
    </source>
</evidence>
<dbReference type="AlphaFoldDB" id="A0A1S8ARW4"/>
<sequence>MSKTSQFEFQDAIRPDNERVDEEYTAPIEYENHPNEESYGPIQLRGIEVEYSTAVESVETLHSKKHLADQLHQRNRSKWADLDHPNDGSTLYSVAVLEVAETALAEENLELLP</sequence>
<name>A0A1S8ARW4_9EURY</name>
<evidence type="ECO:0000313" key="3">
    <source>
        <dbReference type="Proteomes" id="UP000189370"/>
    </source>
</evidence>
<gene>
    <name evidence="2" type="ORF">A6E15_17770</name>
</gene>